<evidence type="ECO:0000259" key="5">
    <source>
        <dbReference type="PROSITE" id="PS50893"/>
    </source>
</evidence>
<keyword evidence="7" id="KW-1185">Reference proteome</keyword>
<proteinExistence type="inferred from homology"/>
<organism evidence="6 7">
    <name type="scientific">Paenibacillus herberti</name>
    <dbReference type="NCBI Taxonomy" id="1619309"/>
    <lineage>
        <taxon>Bacteria</taxon>
        <taxon>Bacillati</taxon>
        <taxon>Bacillota</taxon>
        <taxon>Bacilli</taxon>
        <taxon>Bacillales</taxon>
        <taxon>Paenibacillaceae</taxon>
        <taxon>Paenibacillus</taxon>
    </lineage>
</organism>
<sequence length="247" mass="27089">MHKPVLLVEGVDKSIKGQHIVRDISLTMQQGSVLALCGGNGAGKSTLLRMVMGILQPTSGIIQVDGLSWKENRNAYADKLGYMPDDYAFAKGLTAWETLHFWASLRGLSRSRTEEALEEVGLAEVRNKNVTAFSKGMRQRLLFAQAMLAKPPLLVLDEPTNGLDPYWMDSFVELVNKLRREGHSVIYSTHQLPVAEASADYVLFMQEGAAVRQGTVASLLEQYGPGGLHAAFTESRMKPGSRGQVEA</sequence>
<dbReference type="InterPro" id="IPR017871">
    <property type="entry name" value="ABC_transporter-like_CS"/>
</dbReference>
<dbReference type="GO" id="GO:0005524">
    <property type="term" value="F:ATP binding"/>
    <property type="evidence" value="ECO:0007669"/>
    <property type="project" value="UniProtKB-KW"/>
</dbReference>
<name>A0A229P047_9BACL</name>
<dbReference type="Pfam" id="PF00005">
    <property type="entry name" value="ABC_tran"/>
    <property type="match status" value="1"/>
</dbReference>
<protein>
    <submittedName>
        <fullName evidence="6">ABC transporter ATP-binding protein</fullName>
    </submittedName>
</protein>
<dbReference type="Proteomes" id="UP000215145">
    <property type="component" value="Unassembled WGS sequence"/>
</dbReference>
<dbReference type="PANTHER" id="PTHR43335">
    <property type="entry name" value="ABC TRANSPORTER, ATP-BINDING PROTEIN"/>
    <property type="match status" value="1"/>
</dbReference>
<dbReference type="InterPro" id="IPR027417">
    <property type="entry name" value="P-loop_NTPase"/>
</dbReference>
<gene>
    <name evidence="6" type="ORF">CGZ75_00575</name>
</gene>
<keyword evidence="3" id="KW-0547">Nucleotide-binding</keyword>
<dbReference type="InterPro" id="IPR003439">
    <property type="entry name" value="ABC_transporter-like_ATP-bd"/>
</dbReference>
<dbReference type="SMART" id="SM00382">
    <property type="entry name" value="AAA"/>
    <property type="match status" value="1"/>
</dbReference>
<evidence type="ECO:0000256" key="2">
    <source>
        <dbReference type="ARBA" id="ARBA00022448"/>
    </source>
</evidence>
<evidence type="ECO:0000256" key="1">
    <source>
        <dbReference type="ARBA" id="ARBA00005417"/>
    </source>
</evidence>
<dbReference type="CDD" id="cd03230">
    <property type="entry name" value="ABC_DR_subfamily_A"/>
    <property type="match status" value="1"/>
</dbReference>
<dbReference type="PROSITE" id="PS50893">
    <property type="entry name" value="ABC_TRANSPORTER_2"/>
    <property type="match status" value="1"/>
</dbReference>
<keyword evidence="4 6" id="KW-0067">ATP-binding</keyword>
<dbReference type="OrthoDB" id="2353216at2"/>
<dbReference type="InterPro" id="IPR003593">
    <property type="entry name" value="AAA+_ATPase"/>
</dbReference>
<evidence type="ECO:0000313" key="6">
    <source>
        <dbReference type="EMBL" id="OXM15275.1"/>
    </source>
</evidence>
<accession>A0A229P047</accession>
<dbReference type="AlphaFoldDB" id="A0A229P047"/>
<keyword evidence="2" id="KW-0813">Transport</keyword>
<comment type="similarity">
    <text evidence="1">Belongs to the ABC transporter superfamily.</text>
</comment>
<dbReference type="PANTHER" id="PTHR43335:SF2">
    <property type="entry name" value="ABC TRANSPORTER, ATP-BINDING PROTEIN"/>
    <property type="match status" value="1"/>
</dbReference>
<dbReference type="SUPFAM" id="SSF52540">
    <property type="entry name" value="P-loop containing nucleoside triphosphate hydrolases"/>
    <property type="match status" value="1"/>
</dbReference>
<evidence type="ECO:0000256" key="4">
    <source>
        <dbReference type="ARBA" id="ARBA00022840"/>
    </source>
</evidence>
<evidence type="ECO:0000256" key="3">
    <source>
        <dbReference type="ARBA" id="ARBA00022741"/>
    </source>
</evidence>
<evidence type="ECO:0000313" key="7">
    <source>
        <dbReference type="Proteomes" id="UP000215145"/>
    </source>
</evidence>
<dbReference type="RefSeq" id="WP_089522161.1">
    <property type="nucleotide sequence ID" value="NZ_NMUQ01000001.1"/>
</dbReference>
<dbReference type="GO" id="GO:0016887">
    <property type="term" value="F:ATP hydrolysis activity"/>
    <property type="evidence" value="ECO:0007669"/>
    <property type="project" value="InterPro"/>
</dbReference>
<dbReference type="PROSITE" id="PS00211">
    <property type="entry name" value="ABC_TRANSPORTER_1"/>
    <property type="match status" value="1"/>
</dbReference>
<reference evidence="6 7" key="1">
    <citation type="submission" date="2017-07" db="EMBL/GenBank/DDBJ databases">
        <title>Paenibacillus herberti R33 genome sequencing and assembly.</title>
        <authorList>
            <person name="Su W."/>
        </authorList>
    </citation>
    <scope>NUCLEOTIDE SEQUENCE [LARGE SCALE GENOMIC DNA]</scope>
    <source>
        <strain evidence="6 7">R33</strain>
    </source>
</reference>
<dbReference type="Gene3D" id="3.40.50.300">
    <property type="entry name" value="P-loop containing nucleotide triphosphate hydrolases"/>
    <property type="match status" value="1"/>
</dbReference>
<comment type="caution">
    <text evidence="6">The sequence shown here is derived from an EMBL/GenBank/DDBJ whole genome shotgun (WGS) entry which is preliminary data.</text>
</comment>
<feature type="domain" description="ABC transporter" evidence="5">
    <location>
        <begin position="6"/>
        <end position="232"/>
    </location>
</feature>
<dbReference type="EMBL" id="NMUQ01000001">
    <property type="protein sequence ID" value="OXM15275.1"/>
    <property type="molecule type" value="Genomic_DNA"/>
</dbReference>